<evidence type="ECO:0000313" key="5">
    <source>
        <dbReference type="Proteomes" id="UP001644719"/>
    </source>
</evidence>
<evidence type="ECO:0000256" key="1">
    <source>
        <dbReference type="SAM" id="Coils"/>
    </source>
</evidence>
<gene>
    <name evidence="4" type="ORF">G5B17_03175</name>
</gene>
<feature type="region of interest" description="Disordered" evidence="2">
    <location>
        <begin position="1"/>
        <end position="70"/>
    </location>
</feature>
<dbReference type="Pfam" id="PF04977">
    <property type="entry name" value="DivIC"/>
    <property type="match status" value="1"/>
</dbReference>
<feature type="coiled-coil region" evidence="1">
    <location>
        <begin position="111"/>
        <end position="138"/>
    </location>
</feature>
<keyword evidence="3" id="KW-0472">Membrane</keyword>
<reference evidence="4 5" key="1">
    <citation type="journal article" date="2020" name="Cell Host Microbe">
        <title>Functional and Genomic Variation between Human-Derived Isolates of Lachnospiraceae Reveals Inter- and Intra-Species Diversity.</title>
        <authorList>
            <person name="Sorbara M.T."/>
            <person name="Littmann E.R."/>
            <person name="Fontana E."/>
            <person name="Moody T.U."/>
            <person name="Kohout C.E."/>
            <person name="Gjonbalaj M."/>
            <person name="Eaton V."/>
            <person name="Seok R."/>
            <person name="Leiner I.M."/>
            <person name="Pamer E.G."/>
        </authorList>
    </citation>
    <scope>NUCLEOTIDE SEQUENCE [LARGE SCALE GENOMIC DNA]</scope>
    <source>
        <strain evidence="4 5">MSK.17.74</strain>
    </source>
</reference>
<comment type="caution">
    <text evidence="4">The sequence shown here is derived from an EMBL/GenBank/DDBJ whole genome shotgun (WGS) entry which is preliminary data.</text>
</comment>
<evidence type="ECO:0000256" key="2">
    <source>
        <dbReference type="SAM" id="MobiDB-lite"/>
    </source>
</evidence>
<sequence>MAETGRHTNTVSGKRRPQNVYVDGNTVRKVQEVPERREYRQPEHSVRKNKAKPELTTPEQQVRGNKPLSKAARRNRAKANNMNRNFAIFLAALGILIVFCSINYLKLKTECTSKRSQLATLESQLAELKEDNDAYESQVTSSVDLERIRKIAIGRLGMKYPSNQQTETYATEGGSYVRQYQDVTGK</sequence>
<evidence type="ECO:0008006" key="6">
    <source>
        <dbReference type="Google" id="ProtNLM"/>
    </source>
</evidence>
<protein>
    <recommendedName>
        <fullName evidence="6">Protein required for the initiation of cell division</fullName>
    </recommendedName>
</protein>
<name>A0ABX2H3M2_9FIRM</name>
<accession>A0ABX2H3M2</accession>
<keyword evidence="1" id="KW-0175">Coiled coil</keyword>
<dbReference type="Proteomes" id="UP001644719">
    <property type="component" value="Unassembled WGS sequence"/>
</dbReference>
<dbReference type="GeneID" id="69514126"/>
<proteinExistence type="predicted"/>
<dbReference type="RefSeq" id="WP_118578198.1">
    <property type="nucleotide sequence ID" value="NZ_JAAINN010000007.1"/>
</dbReference>
<feature type="transmembrane region" description="Helical" evidence="3">
    <location>
        <begin position="86"/>
        <end position="105"/>
    </location>
</feature>
<keyword evidence="5" id="KW-1185">Reference proteome</keyword>
<evidence type="ECO:0000313" key="4">
    <source>
        <dbReference type="EMBL" id="NSG84456.1"/>
    </source>
</evidence>
<keyword evidence="3" id="KW-0812">Transmembrane</keyword>
<dbReference type="InterPro" id="IPR007060">
    <property type="entry name" value="FtsL/DivIC"/>
</dbReference>
<dbReference type="EMBL" id="JAAITS010000006">
    <property type="protein sequence ID" value="NSG84456.1"/>
    <property type="molecule type" value="Genomic_DNA"/>
</dbReference>
<organism evidence="4 5">
    <name type="scientific">Blautia faecis</name>
    <dbReference type="NCBI Taxonomy" id="871665"/>
    <lineage>
        <taxon>Bacteria</taxon>
        <taxon>Bacillati</taxon>
        <taxon>Bacillota</taxon>
        <taxon>Clostridia</taxon>
        <taxon>Lachnospirales</taxon>
        <taxon>Lachnospiraceae</taxon>
        <taxon>Blautia</taxon>
    </lineage>
</organism>
<evidence type="ECO:0000256" key="3">
    <source>
        <dbReference type="SAM" id="Phobius"/>
    </source>
</evidence>
<keyword evidence="3" id="KW-1133">Transmembrane helix</keyword>
<feature type="compositionally biased region" description="Basic and acidic residues" evidence="2">
    <location>
        <begin position="29"/>
        <end position="46"/>
    </location>
</feature>